<sequence length="129" mass="14927">MRKYLFEMVLLTVLTAGIGGWIFNLTYPALMLADYMWIPAYYYVMGALLMFGITRGIRPNGGARRSLQLYLLARIVKLFVSVIAIMCFCLAVHTEVAVVIAFIVNYFVYLMYDSWFFSHLGKNQKRKNE</sequence>
<dbReference type="AlphaFoldDB" id="A0A9D2CW89"/>
<reference evidence="2" key="1">
    <citation type="journal article" date="2021" name="PeerJ">
        <title>Extensive microbial diversity within the chicken gut microbiome revealed by metagenomics and culture.</title>
        <authorList>
            <person name="Gilroy R."/>
            <person name="Ravi A."/>
            <person name="Getino M."/>
            <person name="Pursley I."/>
            <person name="Horton D.L."/>
            <person name="Alikhan N.F."/>
            <person name="Baker D."/>
            <person name="Gharbi K."/>
            <person name="Hall N."/>
            <person name="Watson M."/>
            <person name="Adriaenssens E.M."/>
            <person name="Foster-Nyarko E."/>
            <person name="Jarju S."/>
            <person name="Secka A."/>
            <person name="Antonio M."/>
            <person name="Oren A."/>
            <person name="Chaudhuri R.R."/>
            <person name="La Ragione R."/>
            <person name="Hildebrand F."/>
            <person name="Pallen M.J."/>
        </authorList>
    </citation>
    <scope>NUCLEOTIDE SEQUENCE</scope>
    <source>
        <strain evidence="2">ChiHjej12B11-24981</strain>
    </source>
</reference>
<evidence type="ECO:0008006" key="4">
    <source>
        <dbReference type="Google" id="ProtNLM"/>
    </source>
</evidence>
<feature type="transmembrane region" description="Helical" evidence="1">
    <location>
        <begin position="69"/>
        <end position="93"/>
    </location>
</feature>
<evidence type="ECO:0000256" key="1">
    <source>
        <dbReference type="SAM" id="Phobius"/>
    </source>
</evidence>
<name>A0A9D2CW89_9BACE</name>
<proteinExistence type="predicted"/>
<keyword evidence="1" id="KW-0472">Membrane</keyword>
<dbReference type="Proteomes" id="UP000824023">
    <property type="component" value="Unassembled WGS sequence"/>
</dbReference>
<comment type="caution">
    <text evidence="2">The sequence shown here is derived from an EMBL/GenBank/DDBJ whole genome shotgun (WGS) entry which is preliminary data.</text>
</comment>
<accession>A0A9D2CW89</accession>
<organism evidence="2 3">
    <name type="scientific">Candidatus Bacteroides merdipullorum</name>
    <dbReference type="NCBI Taxonomy" id="2838474"/>
    <lineage>
        <taxon>Bacteria</taxon>
        <taxon>Pseudomonadati</taxon>
        <taxon>Bacteroidota</taxon>
        <taxon>Bacteroidia</taxon>
        <taxon>Bacteroidales</taxon>
        <taxon>Bacteroidaceae</taxon>
        <taxon>Bacteroides</taxon>
    </lineage>
</organism>
<feature type="transmembrane region" description="Helical" evidence="1">
    <location>
        <begin position="35"/>
        <end position="57"/>
    </location>
</feature>
<dbReference type="EMBL" id="DXCK01000098">
    <property type="protein sequence ID" value="HIZ02015.1"/>
    <property type="molecule type" value="Genomic_DNA"/>
</dbReference>
<gene>
    <name evidence="2" type="ORF">H9819_07185</name>
</gene>
<evidence type="ECO:0000313" key="3">
    <source>
        <dbReference type="Proteomes" id="UP000824023"/>
    </source>
</evidence>
<reference evidence="2" key="2">
    <citation type="submission" date="2021-04" db="EMBL/GenBank/DDBJ databases">
        <authorList>
            <person name="Gilroy R."/>
        </authorList>
    </citation>
    <scope>NUCLEOTIDE SEQUENCE</scope>
    <source>
        <strain evidence="2">ChiHjej12B11-24981</strain>
    </source>
</reference>
<feature type="transmembrane region" description="Helical" evidence="1">
    <location>
        <begin position="5"/>
        <end position="23"/>
    </location>
</feature>
<protein>
    <recommendedName>
        <fullName evidence="4">ATP synthase I chain</fullName>
    </recommendedName>
</protein>
<feature type="transmembrane region" description="Helical" evidence="1">
    <location>
        <begin position="99"/>
        <end position="117"/>
    </location>
</feature>
<keyword evidence="1" id="KW-1133">Transmembrane helix</keyword>
<evidence type="ECO:0000313" key="2">
    <source>
        <dbReference type="EMBL" id="HIZ02015.1"/>
    </source>
</evidence>
<keyword evidence="1" id="KW-0812">Transmembrane</keyword>